<comment type="similarity">
    <text evidence="1">Belongs to the UPF0045 family.</text>
</comment>
<dbReference type="Gene3D" id="3.30.70.930">
    <property type="match status" value="1"/>
</dbReference>
<gene>
    <name evidence="3" type="ordered locus">Ferp_2350</name>
</gene>
<dbReference type="KEGG" id="fpl:Ferp_2350"/>
<dbReference type="eggNOG" id="arCOG04373">
    <property type="taxonomic scope" value="Archaea"/>
</dbReference>
<dbReference type="EMBL" id="CP001899">
    <property type="protein sequence ID" value="ADC66468.1"/>
    <property type="molecule type" value="Genomic_DNA"/>
</dbReference>
<dbReference type="OrthoDB" id="10763at2157"/>
<evidence type="ECO:0000256" key="1">
    <source>
        <dbReference type="ARBA" id="ARBA00010272"/>
    </source>
</evidence>
<accession>D3S1K4</accession>
<feature type="domain" description="Thiamine-binding protein" evidence="2">
    <location>
        <begin position="3"/>
        <end position="92"/>
    </location>
</feature>
<dbReference type="SUPFAM" id="SSF89957">
    <property type="entry name" value="MTH1187/YkoF-like"/>
    <property type="match status" value="1"/>
</dbReference>
<dbReference type="NCBIfam" id="TIGR00106">
    <property type="entry name" value="MTH1187 family thiamine-binding protein"/>
    <property type="match status" value="1"/>
</dbReference>
<evidence type="ECO:0000313" key="4">
    <source>
        <dbReference type="Proteomes" id="UP000002613"/>
    </source>
</evidence>
<dbReference type="PaxDb" id="589924-Ferp_2350"/>
<dbReference type="PANTHER" id="PTHR33777:SF1">
    <property type="entry name" value="UPF0045 PROTEIN ECM15"/>
    <property type="match status" value="1"/>
</dbReference>
<reference evidence="4" key="1">
    <citation type="submission" date="2010-02" db="EMBL/GenBank/DDBJ databases">
        <title>Complete sequence of Ferroglobus placidus DSM 10642.</title>
        <authorList>
            <consortium name="US DOE Joint Genome Institute"/>
            <person name="Lucas S."/>
            <person name="Copeland A."/>
            <person name="Lapidus A."/>
            <person name="Cheng J.-F."/>
            <person name="Bruce D."/>
            <person name="Goodwin L."/>
            <person name="Pitluck S."/>
            <person name="Saunders E."/>
            <person name="Brettin T."/>
            <person name="Detter J.C."/>
            <person name="Han C."/>
            <person name="Tapia R."/>
            <person name="Larimer F."/>
            <person name="Land M."/>
            <person name="Hauser L."/>
            <person name="Kyrpides N."/>
            <person name="Ivanova N."/>
            <person name="Holmes D."/>
            <person name="Lovley D."/>
            <person name="Kyrpides N."/>
            <person name="Anderson I.J."/>
            <person name="Woyke T."/>
        </authorList>
    </citation>
    <scope>NUCLEOTIDE SEQUENCE [LARGE SCALE GENOMIC DNA]</scope>
    <source>
        <strain evidence="4">DSM 10642 / AEDII12DO</strain>
    </source>
</reference>
<dbReference type="RefSeq" id="WP_012966804.1">
    <property type="nucleotide sequence ID" value="NC_013849.1"/>
</dbReference>
<dbReference type="GeneID" id="8779891"/>
<protein>
    <recommendedName>
        <fullName evidence="2">Thiamine-binding protein domain-containing protein</fullName>
    </recommendedName>
</protein>
<dbReference type="InterPro" id="IPR029756">
    <property type="entry name" value="MTH1187/YkoF-like"/>
</dbReference>
<dbReference type="Proteomes" id="UP000002613">
    <property type="component" value="Chromosome"/>
</dbReference>
<name>D3S1K4_FERPA</name>
<evidence type="ECO:0000259" key="2">
    <source>
        <dbReference type="Pfam" id="PF01910"/>
    </source>
</evidence>
<proteinExistence type="inferred from homology"/>
<evidence type="ECO:0000313" key="3">
    <source>
        <dbReference type="EMBL" id="ADC66468.1"/>
    </source>
</evidence>
<dbReference type="GO" id="GO:0005829">
    <property type="term" value="C:cytosol"/>
    <property type="evidence" value="ECO:0007669"/>
    <property type="project" value="TreeGrafter"/>
</dbReference>
<dbReference type="Pfam" id="PF01910">
    <property type="entry name" value="Thiamine_BP"/>
    <property type="match status" value="1"/>
</dbReference>
<dbReference type="STRING" id="589924.Ferp_2350"/>
<keyword evidence="4" id="KW-1185">Reference proteome</keyword>
<dbReference type="InterPro" id="IPR002767">
    <property type="entry name" value="Thiamine_BP"/>
</dbReference>
<reference evidence="3 4" key="2">
    <citation type="journal article" date="2011" name="Stand. Genomic Sci.">
        <title>Complete genome sequence of Ferroglobus placidus AEDII12DO.</title>
        <authorList>
            <person name="Anderson I."/>
            <person name="Risso C."/>
            <person name="Holmes D."/>
            <person name="Lucas S."/>
            <person name="Copeland A."/>
            <person name="Lapidus A."/>
            <person name="Cheng J.F."/>
            <person name="Bruce D."/>
            <person name="Goodwin L."/>
            <person name="Pitluck S."/>
            <person name="Saunders E."/>
            <person name="Brettin T."/>
            <person name="Detter J.C."/>
            <person name="Han C."/>
            <person name="Tapia R."/>
            <person name="Larimer F."/>
            <person name="Land M."/>
            <person name="Hauser L."/>
            <person name="Woyke T."/>
            <person name="Lovley D."/>
            <person name="Kyrpides N."/>
            <person name="Ivanova N."/>
        </authorList>
    </citation>
    <scope>NUCLEOTIDE SEQUENCE [LARGE SCALE GENOMIC DNA]</scope>
    <source>
        <strain evidence="4">DSM 10642 / AEDII12DO</strain>
    </source>
</reference>
<dbReference type="InterPro" id="IPR051614">
    <property type="entry name" value="UPF0045_domain"/>
</dbReference>
<sequence>MIVEISVVPIGVGESLSKYVAEVIRVLREKNIKHELTAMGTILELSSFSELCEILEEINKRLFSLGSPRNYFVLKIDVRKKGGKIEDKVRSVLEKI</sequence>
<organism evidence="3 4">
    <name type="scientific">Ferroglobus placidus (strain DSM 10642 / AEDII12DO)</name>
    <dbReference type="NCBI Taxonomy" id="589924"/>
    <lineage>
        <taxon>Archaea</taxon>
        <taxon>Methanobacteriati</taxon>
        <taxon>Methanobacteriota</taxon>
        <taxon>Archaeoglobi</taxon>
        <taxon>Archaeoglobales</taxon>
        <taxon>Archaeoglobaceae</taxon>
        <taxon>Ferroglobus</taxon>
    </lineage>
</organism>
<dbReference type="HOGENOM" id="CLU_137479_3_2_2"/>
<dbReference type="PANTHER" id="PTHR33777">
    <property type="entry name" value="UPF0045 PROTEIN ECM15"/>
    <property type="match status" value="1"/>
</dbReference>
<dbReference type="AlphaFoldDB" id="D3S1K4"/>